<feature type="region of interest" description="Disordered" evidence="1">
    <location>
        <begin position="1"/>
        <end position="33"/>
    </location>
</feature>
<dbReference type="Proteomes" id="UP000054498">
    <property type="component" value="Unassembled WGS sequence"/>
</dbReference>
<dbReference type="InterPro" id="IPR008045">
    <property type="entry name" value="MCM2"/>
</dbReference>
<dbReference type="STRING" id="145388.A0A0D2MHA1"/>
<feature type="region of interest" description="Disordered" evidence="1">
    <location>
        <begin position="87"/>
        <end position="139"/>
    </location>
</feature>
<evidence type="ECO:0000256" key="1">
    <source>
        <dbReference type="SAM" id="MobiDB-lite"/>
    </source>
</evidence>
<proteinExistence type="predicted"/>
<dbReference type="EMBL" id="KK101663">
    <property type="protein sequence ID" value="KIZ00062.1"/>
    <property type="molecule type" value="Genomic_DNA"/>
</dbReference>
<dbReference type="Pfam" id="PF12619">
    <property type="entry name" value="MCM2_N"/>
    <property type="match status" value="1"/>
</dbReference>
<accession>A0A0D2MHA1</accession>
<reference evidence="2 3" key="1">
    <citation type="journal article" date="2013" name="BMC Genomics">
        <title>Reconstruction of the lipid metabolism for the microalga Monoraphidium neglectum from its genome sequence reveals characteristics suitable for biofuel production.</title>
        <authorList>
            <person name="Bogen C."/>
            <person name="Al-Dilaimi A."/>
            <person name="Albersmeier A."/>
            <person name="Wichmann J."/>
            <person name="Grundmann M."/>
            <person name="Rupp O."/>
            <person name="Lauersen K.J."/>
            <person name="Blifernez-Klassen O."/>
            <person name="Kalinowski J."/>
            <person name="Goesmann A."/>
            <person name="Mussgnug J.H."/>
            <person name="Kruse O."/>
        </authorList>
    </citation>
    <scope>NUCLEOTIDE SEQUENCE [LARGE SCALE GENOMIC DNA]</scope>
    <source>
        <strain evidence="2 3">SAG 48.87</strain>
    </source>
</reference>
<dbReference type="Gene3D" id="3.30.1640.10">
    <property type="entry name" value="mini-chromosome maintenance (MCM) complex, chain A, domain 1"/>
    <property type="match status" value="1"/>
</dbReference>
<dbReference type="AlphaFoldDB" id="A0A0D2MHA1"/>
<gene>
    <name evidence="2" type="ORF">MNEG_7903</name>
</gene>
<feature type="compositionally biased region" description="Low complexity" evidence="1">
    <location>
        <begin position="1"/>
        <end position="22"/>
    </location>
</feature>
<dbReference type="KEGG" id="mng:MNEG_7903"/>
<evidence type="ECO:0000313" key="2">
    <source>
        <dbReference type="EMBL" id="KIZ00062.1"/>
    </source>
</evidence>
<dbReference type="GeneID" id="25740779"/>
<keyword evidence="3" id="KW-1185">Reference proteome</keyword>
<protein>
    <recommendedName>
        <fullName evidence="4">DNA replication licensing factor MCM2</fullName>
    </recommendedName>
</protein>
<sequence length="198" mass="22253">MAQLDDYVPVPDDNPDAAGGAASQDVTDDDDALPLEEEEGEDLMENMQNDYRAMSGMDQYEADGLDQEYTEQMTYEERAAARLAAEAALDRRDAGGRRRKRMPGALEGLDDDDFADVRRRRLATQEEDDGDEGPPRVSLEEFSGCVTDWVANPPVAAEVQRRFRRFLRQFQDDKGQRVYLQRIEAMVLGEGGGKRGRV</sequence>
<name>A0A0D2MHA1_9CHLO</name>
<dbReference type="GO" id="GO:0006270">
    <property type="term" value="P:DNA replication initiation"/>
    <property type="evidence" value="ECO:0007669"/>
    <property type="project" value="InterPro"/>
</dbReference>
<dbReference type="GO" id="GO:0005634">
    <property type="term" value="C:nucleus"/>
    <property type="evidence" value="ECO:0007669"/>
    <property type="project" value="InterPro"/>
</dbReference>
<organism evidence="2 3">
    <name type="scientific">Monoraphidium neglectum</name>
    <dbReference type="NCBI Taxonomy" id="145388"/>
    <lineage>
        <taxon>Eukaryota</taxon>
        <taxon>Viridiplantae</taxon>
        <taxon>Chlorophyta</taxon>
        <taxon>core chlorophytes</taxon>
        <taxon>Chlorophyceae</taxon>
        <taxon>CS clade</taxon>
        <taxon>Sphaeropleales</taxon>
        <taxon>Selenastraceae</taxon>
        <taxon>Monoraphidium</taxon>
    </lineage>
</organism>
<dbReference type="GO" id="GO:0003677">
    <property type="term" value="F:DNA binding"/>
    <property type="evidence" value="ECO:0007669"/>
    <property type="project" value="InterPro"/>
</dbReference>
<dbReference type="GO" id="GO:0042555">
    <property type="term" value="C:MCM complex"/>
    <property type="evidence" value="ECO:0007669"/>
    <property type="project" value="InterPro"/>
</dbReference>
<evidence type="ECO:0000313" key="3">
    <source>
        <dbReference type="Proteomes" id="UP000054498"/>
    </source>
</evidence>
<dbReference type="RefSeq" id="XP_013899081.1">
    <property type="nucleotide sequence ID" value="XM_014043627.1"/>
</dbReference>
<dbReference type="GO" id="GO:0005524">
    <property type="term" value="F:ATP binding"/>
    <property type="evidence" value="ECO:0007669"/>
    <property type="project" value="InterPro"/>
</dbReference>
<evidence type="ECO:0008006" key="4">
    <source>
        <dbReference type="Google" id="ProtNLM"/>
    </source>
</evidence>